<evidence type="ECO:0000313" key="4">
    <source>
        <dbReference type="Proteomes" id="UP001217582"/>
    </source>
</evidence>
<evidence type="ECO:0000256" key="1">
    <source>
        <dbReference type="SAM" id="Coils"/>
    </source>
</evidence>
<evidence type="ECO:0008006" key="5">
    <source>
        <dbReference type="Google" id="ProtNLM"/>
    </source>
</evidence>
<name>A0AAJ5Z9K5_9BASI</name>
<keyword evidence="1" id="KW-0175">Coiled coil</keyword>
<reference evidence="3 4" key="1">
    <citation type="submission" date="2023-03" db="EMBL/GenBank/DDBJ databases">
        <title>Mating type loci evolution in Malassezia.</title>
        <authorList>
            <person name="Coelho M.A."/>
        </authorList>
    </citation>
    <scope>NUCLEOTIDE SEQUENCE [LARGE SCALE GENOMIC DNA]</scope>
    <source>
        <strain evidence="3 4">CBS 13387</strain>
    </source>
</reference>
<dbReference type="AlphaFoldDB" id="A0AAJ5Z9K5"/>
<evidence type="ECO:0000313" key="3">
    <source>
        <dbReference type="EMBL" id="WFD17781.1"/>
    </source>
</evidence>
<dbReference type="GO" id="GO:0032511">
    <property type="term" value="P:late endosome to vacuole transport via multivesicular body sorting pathway"/>
    <property type="evidence" value="ECO:0007669"/>
    <property type="project" value="TreeGrafter"/>
</dbReference>
<dbReference type="Pfam" id="PF03357">
    <property type="entry name" value="Snf7"/>
    <property type="match status" value="1"/>
</dbReference>
<dbReference type="EMBL" id="CP119924">
    <property type="protein sequence ID" value="WFD17781.1"/>
    <property type="molecule type" value="Genomic_DNA"/>
</dbReference>
<feature type="compositionally biased region" description="Polar residues" evidence="2">
    <location>
        <begin position="377"/>
        <end position="390"/>
    </location>
</feature>
<protein>
    <recommendedName>
        <fullName evidence="5">Charged multivesicular body protein 7</fullName>
    </recommendedName>
</protein>
<dbReference type="GO" id="GO:0000815">
    <property type="term" value="C:ESCRT III complex"/>
    <property type="evidence" value="ECO:0007669"/>
    <property type="project" value="TreeGrafter"/>
</dbReference>
<dbReference type="PANTHER" id="PTHR22761:SF96">
    <property type="entry name" value="BCDNA.GH08385"/>
    <property type="match status" value="1"/>
</dbReference>
<feature type="region of interest" description="Disordered" evidence="2">
    <location>
        <begin position="365"/>
        <end position="402"/>
    </location>
</feature>
<accession>A0AAJ5Z9K5</accession>
<organism evidence="3 4">
    <name type="scientific">Malassezia arunalokei</name>
    <dbReference type="NCBI Taxonomy" id="1514897"/>
    <lineage>
        <taxon>Eukaryota</taxon>
        <taxon>Fungi</taxon>
        <taxon>Dikarya</taxon>
        <taxon>Basidiomycota</taxon>
        <taxon>Ustilaginomycotina</taxon>
        <taxon>Malasseziomycetes</taxon>
        <taxon>Malasseziales</taxon>
        <taxon>Malasseziaceae</taxon>
        <taxon>Malassezia</taxon>
    </lineage>
</organism>
<keyword evidence="4" id="KW-1185">Reference proteome</keyword>
<dbReference type="GO" id="GO:0006900">
    <property type="term" value="P:vesicle budding from membrane"/>
    <property type="evidence" value="ECO:0007669"/>
    <property type="project" value="TreeGrafter"/>
</dbReference>
<dbReference type="PANTHER" id="PTHR22761">
    <property type="entry name" value="CHARGED MULTIVESICULAR BODY PROTEIN"/>
    <property type="match status" value="1"/>
</dbReference>
<dbReference type="InterPro" id="IPR005024">
    <property type="entry name" value="Snf7_fam"/>
</dbReference>
<evidence type="ECO:0000256" key="2">
    <source>
        <dbReference type="SAM" id="MobiDB-lite"/>
    </source>
</evidence>
<dbReference type="GO" id="GO:0009898">
    <property type="term" value="C:cytoplasmic side of plasma membrane"/>
    <property type="evidence" value="ECO:0007669"/>
    <property type="project" value="TreeGrafter"/>
</dbReference>
<proteinExistence type="predicted"/>
<dbReference type="Proteomes" id="UP001217582">
    <property type="component" value="Chromosome 9"/>
</dbReference>
<sequence>MTLSAYAAPRCGSREALASMYADLGGQKHSDPGTFRSRLAWWTGTIAAACWDRVLPHALCWPVDADTPTQWADADIGRPLCLSVVIREQEIHGRYVRLSAYLDRTWTSWWSRRWRWRSGRNDDDDEALWSHVQGEWVLCENVERAARIATARDWSALERIMSRADAKAYLASLQDGARPLALSDKDTDILLTHLVRDARAIQHDGDVYKWGTARVTEQDRGILAVKGLHAQLERQVDAWQARMERAQATVRRALRAKEREAVTLSYLRTQKQLESMVDKRVLALEKVHTLLLSMDQAVGDAQLMQAYTASEKTLRSLLADPSLQPDHIDRTMDALAEAVHDQNVVTDALSSVPDDELADELAQLELDTLPSPPATQPEATSPEKTSLSMKTTHDTQKQAVPA</sequence>
<feature type="coiled-coil region" evidence="1">
    <location>
        <begin position="229"/>
        <end position="256"/>
    </location>
</feature>
<gene>
    <name evidence="3" type="ORF">MARU1_003844</name>
</gene>
<dbReference type="GO" id="GO:0005771">
    <property type="term" value="C:multivesicular body"/>
    <property type="evidence" value="ECO:0007669"/>
    <property type="project" value="TreeGrafter"/>
</dbReference>